<comment type="caution">
    <text evidence="4">The sequence shown here is derived from an EMBL/GenBank/DDBJ whole genome shotgun (WGS) entry which is preliminary data.</text>
</comment>
<feature type="region of interest" description="Disordered" evidence="1">
    <location>
        <begin position="277"/>
        <end position="341"/>
    </location>
</feature>
<organism evidence="4 5">
    <name type="scientific">Crotalaria pallida</name>
    <name type="common">Smooth rattlebox</name>
    <name type="synonym">Crotalaria striata</name>
    <dbReference type="NCBI Taxonomy" id="3830"/>
    <lineage>
        <taxon>Eukaryota</taxon>
        <taxon>Viridiplantae</taxon>
        <taxon>Streptophyta</taxon>
        <taxon>Embryophyta</taxon>
        <taxon>Tracheophyta</taxon>
        <taxon>Spermatophyta</taxon>
        <taxon>Magnoliopsida</taxon>
        <taxon>eudicotyledons</taxon>
        <taxon>Gunneridae</taxon>
        <taxon>Pentapetalae</taxon>
        <taxon>rosids</taxon>
        <taxon>fabids</taxon>
        <taxon>Fabales</taxon>
        <taxon>Fabaceae</taxon>
        <taxon>Papilionoideae</taxon>
        <taxon>50 kb inversion clade</taxon>
        <taxon>genistoids sensu lato</taxon>
        <taxon>core genistoids</taxon>
        <taxon>Crotalarieae</taxon>
        <taxon>Crotalaria</taxon>
    </lineage>
</organism>
<dbReference type="GO" id="GO:0003676">
    <property type="term" value="F:nucleic acid binding"/>
    <property type="evidence" value="ECO:0007669"/>
    <property type="project" value="InterPro"/>
</dbReference>
<dbReference type="Pfam" id="PF12874">
    <property type="entry name" value="zf-met"/>
    <property type="match status" value="2"/>
</dbReference>
<dbReference type="Proteomes" id="UP001372338">
    <property type="component" value="Unassembled WGS sequence"/>
</dbReference>
<dbReference type="SMART" id="SM00451">
    <property type="entry name" value="ZnF_U1"/>
    <property type="match status" value="2"/>
</dbReference>
<dbReference type="SMART" id="SM00355">
    <property type="entry name" value="ZnF_C2H2"/>
    <property type="match status" value="2"/>
</dbReference>
<feature type="domain" description="U1-type" evidence="3">
    <location>
        <begin position="169"/>
        <end position="203"/>
    </location>
</feature>
<dbReference type="Gene3D" id="3.30.160.60">
    <property type="entry name" value="Classic Zinc Finger"/>
    <property type="match status" value="2"/>
</dbReference>
<feature type="compositionally biased region" description="Low complexity" evidence="1">
    <location>
        <begin position="154"/>
        <end position="165"/>
    </location>
</feature>
<name>A0AAN9EM41_CROPI</name>
<protein>
    <submittedName>
        <fullName evidence="4">Uncharacterized protein</fullName>
    </submittedName>
</protein>
<proteinExistence type="predicted"/>
<sequence>MDYSGYNIQHQHHQEAYNYDPSSYQIQPTYNQSYSYQQYYPYTPQYAYYPTDPTYQPHLQYQPELAPVHPPGVNPTNPEPAPRALAHVSTGPSHYRGRGGRSFRGGGRGRGRGGGRHFPSHSYGPAISNVGDGSAAAVATSVVQPSSSVSGKGTPKPAQAPTATLQPASRHVQCEICKVECNTPEILEQHKNGKRHKKNMKVHEDLQRRKAMNGQQSVLITSSQLNSTCQPKQVQESEKKGCATENMGSEVTAINGQQSLLIPCTELNFTAQATPVQEAEKELQNNGGQASEVPAEEPAGKTTDNSAVRGRGLKRKTKGGRGSKYVRTDDGSRRPVEPPRPEQAKSFICELCNVKCDSQVVYDSHLIGKKHLQRLKRVHGRNSRAAGLQTVYPSDITALANAINVQVQQGDSDPQVLLAQLLMSLVSKARQQAIAPTSTSVAAAQTPAVPTSVAGSSYELQLSQTQTSEITAHVENGNPAGETKNLLLSVPLQSDDLAGSINALSNSITAQIQQGVSDPQVLLANLLTTIITQAQIPAVAPPSGPVAAQIPAPTSVAESSNEPQLHQAEVSEITEHVEKENLTGKITNQLSSVPLELDALAGSNISTEIGGGSSESKVTGA</sequence>
<feature type="compositionally biased region" description="Basic residues" evidence="1">
    <location>
        <begin position="311"/>
        <end position="321"/>
    </location>
</feature>
<dbReference type="InterPro" id="IPR036236">
    <property type="entry name" value="Znf_C2H2_sf"/>
</dbReference>
<feature type="domain" description="C2H2-type" evidence="2">
    <location>
        <begin position="172"/>
        <end position="196"/>
    </location>
</feature>
<keyword evidence="5" id="KW-1185">Reference proteome</keyword>
<evidence type="ECO:0000256" key="1">
    <source>
        <dbReference type="SAM" id="MobiDB-lite"/>
    </source>
</evidence>
<evidence type="ECO:0000313" key="4">
    <source>
        <dbReference type="EMBL" id="KAK7260117.1"/>
    </source>
</evidence>
<evidence type="ECO:0000259" key="3">
    <source>
        <dbReference type="SMART" id="SM00451"/>
    </source>
</evidence>
<accession>A0AAN9EM41</accession>
<gene>
    <name evidence="4" type="ORF">RIF29_25892</name>
</gene>
<dbReference type="EMBL" id="JAYWIO010000005">
    <property type="protein sequence ID" value="KAK7260117.1"/>
    <property type="molecule type" value="Genomic_DNA"/>
</dbReference>
<feature type="compositionally biased region" description="Basic residues" evidence="1">
    <location>
        <begin position="95"/>
        <end position="119"/>
    </location>
</feature>
<feature type="region of interest" description="Disordered" evidence="1">
    <location>
        <begin position="88"/>
        <end position="127"/>
    </location>
</feature>
<feature type="domain" description="C2H2-type" evidence="2">
    <location>
        <begin position="347"/>
        <end position="371"/>
    </location>
</feature>
<dbReference type="InterPro" id="IPR003604">
    <property type="entry name" value="Matrin/U1-like-C_Znf_C2H2"/>
</dbReference>
<dbReference type="SUPFAM" id="SSF57667">
    <property type="entry name" value="beta-beta-alpha zinc fingers"/>
    <property type="match status" value="2"/>
</dbReference>
<dbReference type="GO" id="GO:0008270">
    <property type="term" value="F:zinc ion binding"/>
    <property type="evidence" value="ECO:0007669"/>
    <property type="project" value="InterPro"/>
</dbReference>
<feature type="compositionally biased region" description="Basic and acidic residues" evidence="1">
    <location>
        <begin position="326"/>
        <end position="341"/>
    </location>
</feature>
<evidence type="ECO:0000259" key="2">
    <source>
        <dbReference type="SMART" id="SM00355"/>
    </source>
</evidence>
<feature type="region of interest" description="Disordered" evidence="1">
    <location>
        <begin position="145"/>
        <end position="165"/>
    </location>
</feature>
<feature type="domain" description="U1-type" evidence="3">
    <location>
        <begin position="344"/>
        <end position="378"/>
    </location>
</feature>
<dbReference type="InterPro" id="IPR013087">
    <property type="entry name" value="Znf_C2H2_type"/>
</dbReference>
<dbReference type="AlphaFoldDB" id="A0AAN9EM41"/>
<evidence type="ECO:0000313" key="5">
    <source>
        <dbReference type="Proteomes" id="UP001372338"/>
    </source>
</evidence>
<dbReference type="PANTHER" id="PTHR47487">
    <property type="entry name" value="OS06G0651300 PROTEIN-RELATED"/>
    <property type="match status" value="1"/>
</dbReference>
<dbReference type="PANTHER" id="PTHR47487:SF3">
    <property type="entry name" value="GLUTENIN, HIGH MOLECULAR WEIGHT SUBUNIT 12-LIKE"/>
    <property type="match status" value="1"/>
</dbReference>
<reference evidence="4 5" key="1">
    <citation type="submission" date="2024-01" db="EMBL/GenBank/DDBJ databases">
        <title>The genomes of 5 underutilized Papilionoideae crops provide insights into root nodulation and disease resistanc.</title>
        <authorList>
            <person name="Yuan L."/>
        </authorList>
    </citation>
    <scope>NUCLEOTIDE SEQUENCE [LARGE SCALE GENOMIC DNA]</scope>
    <source>
        <strain evidence="4">ZHUSHIDOU_FW_LH</strain>
        <tissue evidence="4">Leaf</tissue>
    </source>
</reference>